<evidence type="ECO:0000256" key="1">
    <source>
        <dbReference type="SAM" id="Phobius"/>
    </source>
</evidence>
<dbReference type="NCBIfam" id="TIGR03544">
    <property type="entry name" value="DivI1A_domain"/>
    <property type="match status" value="2"/>
</dbReference>
<accession>A0ABP8EXT0</accession>
<dbReference type="EMBL" id="BAABBA010000018">
    <property type="protein sequence ID" value="GAA4288818.1"/>
    <property type="molecule type" value="Genomic_DNA"/>
</dbReference>
<keyword evidence="1" id="KW-1133">Transmembrane helix</keyword>
<comment type="caution">
    <text evidence="2">The sequence shown here is derived from an EMBL/GenBank/DDBJ whole genome shotgun (WGS) entry which is preliminary data.</text>
</comment>
<keyword evidence="1" id="KW-0812">Transmembrane</keyword>
<keyword evidence="3" id="KW-1185">Reference proteome</keyword>
<proteinExistence type="predicted"/>
<evidence type="ECO:0008006" key="4">
    <source>
        <dbReference type="Google" id="ProtNLM"/>
    </source>
</evidence>
<sequence length="174" mass="17731">MTSLTADAVLMTKFQPTRFREGYDQDQVDDFLDTVTEILRSYEAGGPLDAVAAAELCRTARFQPTKLREGYDQQQVDALLARLAQQFGALAGGASPVAGAGGASPVARAGGASPVARAGGASPVARAAAAPPAPPASGPRPGEYQVARRPGVGTIVGVIAAVAALAVLVWQYAL</sequence>
<dbReference type="RefSeq" id="WP_345043259.1">
    <property type="nucleotide sequence ID" value="NZ_BAABBA010000018.1"/>
</dbReference>
<dbReference type="Gene3D" id="6.10.250.660">
    <property type="match status" value="1"/>
</dbReference>
<protein>
    <recommendedName>
        <fullName evidence="4">DivIVA domain-containing protein</fullName>
    </recommendedName>
</protein>
<dbReference type="InterPro" id="IPR019933">
    <property type="entry name" value="DivIVA_domain"/>
</dbReference>
<dbReference type="Proteomes" id="UP001499841">
    <property type="component" value="Unassembled WGS sequence"/>
</dbReference>
<name>A0ABP8EXT0_9MICO</name>
<reference evidence="3" key="1">
    <citation type="journal article" date="2019" name="Int. J. Syst. Evol. Microbiol.">
        <title>The Global Catalogue of Microorganisms (GCM) 10K type strain sequencing project: providing services to taxonomists for standard genome sequencing and annotation.</title>
        <authorList>
            <consortium name="The Broad Institute Genomics Platform"/>
            <consortium name="The Broad Institute Genome Sequencing Center for Infectious Disease"/>
            <person name="Wu L."/>
            <person name="Ma J."/>
        </authorList>
    </citation>
    <scope>NUCLEOTIDE SEQUENCE [LARGE SCALE GENOMIC DNA]</scope>
    <source>
        <strain evidence="3">JCM 17459</strain>
    </source>
</reference>
<feature type="transmembrane region" description="Helical" evidence="1">
    <location>
        <begin position="152"/>
        <end position="173"/>
    </location>
</feature>
<keyword evidence="1" id="KW-0472">Membrane</keyword>
<organism evidence="2 3">
    <name type="scientific">Georgenia daeguensis</name>
    <dbReference type="NCBI Taxonomy" id="908355"/>
    <lineage>
        <taxon>Bacteria</taxon>
        <taxon>Bacillati</taxon>
        <taxon>Actinomycetota</taxon>
        <taxon>Actinomycetes</taxon>
        <taxon>Micrococcales</taxon>
        <taxon>Bogoriellaceae</taxon>
        <taxon>Georgenia</taxon>
    </lineage>
</organism>
<evidence type="ECO:0000313" key="3">
    <source>
        <dbReference type="Proteomes" id="UP001499841"/>
    </source>
</evidence>
<evidence type="ECO:0000313" key="2">
    <source>
        <dbReference type="EMBL" id="GAA4288818.1"/>
    </source>
</evidence>
<gene>
    <name evidence="2" type="ORF">GCM10022262_31780</name>
</gene>